<dbReference type="InterPro" id="IPR003598">
    <property type="entry name" value="Ig_sub2"/>
</dbReference>
<sequence>VTSESNDNEQFAHLGAAVHLSCNVSQPDVRIQWMKDGMPVPRTVSQKNDGSLFIRLAQKSDSGRYVCLIIDAYDGSYTTNYINLHIEGPRTPTNSEALVAIDQT</sequence>
<dbReference type="InterPro" id="IPR003599">
    <property type="entry name" value="Ig_sub"/>
</dbReference>
<accession>S4NP00</accession>
<dbReference type="CDD" id="cd00096">
    <property type="entry name" value="Ig"/>
    <property type="match status" value="1"/>
</dbReference>
<name>S4NP00_9NEOP</name>
<dbReference type="Gene3D" id="2.60.40.10">
    <property type="entry name" value="Immunoglobulins"/>
    <property type="match status" value="1"/>
</dbReference>
<dbReference type="EMBL" id="GAIX01013756">
    <property type="protein sequence ID" value="JAA78804.1"/>
    <property type="molecule type" value="Transcribed_RNA"/>
</dbReference>
<dbReference type="PROSITE" id="PS50835">
    <property type="entry name" value="IG_LIKE"/>
    <property type="match status" value="1"/>
</dbReference>
<protein>
    <submittedName>
        <fullName evidence="2">Matrix-remodeling-associated protein 5</fullName>
    </submittedName>
</protein>
<dbReference type="SMART" id="SM00408">
    <property type="entry name" value="IGc2"/>
    <property type="match status" value="1"/>
</dbReference>
<evidence type="ECO:0000313" key="2">
    <source>
        <dbReference type="EMBL" id="JAA78804.1"/>
    </source>
</evidence>
<evidence type="ECO:0000259" key="1">
    <source>
        <dbReference type="PROSITE" id="PS50835"/>
    </source>
</evidence>
<proteinExistence type="predicted"/>
<feature type="non-terminal residue" evidence="2">
    <location>
        <position position="104"/>
    </location>
</feature>
<dbReference type="InterPro" id="IPR007110">
    <property type="entry name" value="Ig-like_dom"/>
</dbReference>
<dbReference type="InterPro" id="IPR036179">
    <property type="entry name" value="Ig-like_dom_sf"/>
</dbReference>
<reference evidence="2" key="1">
    <citation type="journal article" date="2013" name="BMC Genomics">
        <title>Unscrambling butterfly oogenesis.</title>
        <authorList>
            <person name="Carter J.M."/>
            <person name="Baker S.C."/>
            <person name="Pink R."/>
            <person name="Carter D.R."/>
            <person name="Collins A."/>
            <person name="Tomlin J."/>
            <person name="Gibbs M."/>
            <person name="Breuker C.J."/>
        </authorList>
    </citation>
    <scope>NUCLEOTIDE SEQUENCE</scope>
    <source>
        <tissue evidence="2">Ovary</tissue>
    </source>
</reference>
<feature type="domain" description="Ig-like" evidence="1">
    <location>
        <begin position="1"/>
        <end position="83"/>
    </location>
</feature>
<dbReference type="SUPFAM" id="SSF48726">
    <property type="entry name" value="Immunoglobulin"/>
    <property type="match status" value="1"/>
</dbReference>
<organism evidence="2">
    <name type="scientific">Pararge aegeria</name>
    <name type="common">speckled wood butterfly</name>
    <dbReference type="NCBI Taxonomy" id="116150"/>
    <lineage>
        <taxon>Eukaryota</taxon>
        <taxon>Metazoa</taxon>
        <taxon>Ecdysozoa</taxon>
        <taxon>Arthropoda</taxon>
        <taxon>Hexapoda</taxon>
        <taxon>Insecta</taxon>
        <taxon>Pterygota</taxon>
        <taxon>Neoptera</taxon>
        <taxon>Endopterygota</taxon>
        <taxon>Lepidoptera</taxon>
        <taxon>Glossata</taxon>
        <taxon>Ditrysia</taxon>
        <taxon>Papilionoidea</taxon>
        <taxon>Nymphalidae</taxon>
        <taxon>Satyrinae</taxon>
        <taxon>Satyrini</taxon>
        <taxon>Parargina</taxon>
        <taxon>Pararge</taxon>
    </lineage>
</organism>
<dbReference type="SMART" id="SM00409">
    <property type="entry name" value="IG"/>
    <property type="match status" value="1"/>
</dbReference>
<dbReference type="AlphaFoldDB" id="S4NP00"/>
<feature type="non-terminal residue" evidence="2">
    <location>
        <position position="1"/>
    </location>
</feature>
<dbReference type="InterPro" id="IPR013783">
    <property type="entry name" value="Ig-like_fold"/>
</dbReference>
<reference evidence="2" key="2">
    <citation type="submission" date="2013-05" db="EMBL/GenBank/DDBJ databases">
        <authorList>
            <person name="Carter J.-M."/>
            <person name="Baker S.C."/>
            <person name="Pink R."/>
            <person name="Carter D.R.F."/>
            <person name="Collins A."/>
            <person name="Tomlin J."/>
            <person name="Gibbs M."/>
            <person name="Breuker C.J."/>
        </authorList>
    </citation>
    <scope>NUCLEOTIDE SEQUENCE</scope>
    <source>
        <tissue evidence="2">Ovary</tissue>
    </source>
</reference>
<dbReference type="Pfam" id="PF13927">
    <property type="entry name" value="Ig_3"/>
    <property type="match status" value="1"/>
</dbReference>